<feature type="signal peptide" evidence="2">
    <location>
        <begin position="1"/>
        <end position="20"/>
    </location>
</feature>
<gene>
    <name evidence="3" type="ORF">I7X43_06405</name>
</gene>
<keyword evidence="4" id="KW-1185">Reference proteome</keyword>
<dbReference type="EMBL" id="JAEDAL010000002">
    <property type="protein sequence ID" value="MBH9552482.1"/>
    <property type="molecule type" value="Genomic_DNA"/>
</dbReference>
<proteinExistence type="predicted"/>
<evidence type="ECO:0000256" key="2">
    <source>
        <dbReference type="SAM" id="SignalP"/>
    </source>
</evidence>
<comment type="caution">
    <text evidence="3">The sequence shown here is derived from an EMBL/GenBank/DDBJ whole genome shotgun (WGS) entry which is preliminary data.</text>
</comment>
<protein>
    <submittedName>
        <fullName evidence="3">Uncharacterized protein</fullName>
    </submittedName>
</protein>
<evidence type="ECO:0000313" key="4">
    <source>
        <dbReference type="Proteomes" id="UP000620139"/>
    </source>
</evidence>
<name>A0A931NCX3_9BURK</name>
<feature type="compositionally biased region" description="Polar residues" evidence="1">
    <location>
        <begin position="98"/>
        <end position="107"/>
    </location>
</feature>
<feature type="chain" id="PRO_5037206271" evidence="2">
    <location>
        <begin position="21"/>
        <end position="172"/>
    </location>
</feature>
<evidence type="ECO:0000313" key="3">
    <source>
        <dbReference type="EMBL" id="MBH9552482.1"/>
    </source>
</evidence>
<reference evidence="3" key="1">
    <citation type="submission" date="2020-12" db="EMBL/GenBank/DDBJ databases">
        <title>The genome sequence of Inhella sp. 4Y17.</title>
        <authorList>
            <person name="Liu Y."/>
        </authorList>
    </citation>
    <scope>NUCLEOTIDE SEQUENCE</scope>
    <source>
        <strain evidence="3">4Y10</strain>
    </source>
</reference>
<dbReference type="AlphaFoldDB" id="A0A931NCX3"/>
<dbReference type="RefSeq" id="WP_198100089.1">
    <property type="nucleotide sequence ID" value="NZ_JAEDAL010000002.1"/>
</dbReference>
<feature type="compositionally biased region" description="Polar residues" evidence="1">
    <location>
        <begin position="80"/>
        <end position="90"/>
    </location>
</feature>
<accession>A0A931NCX3</accession>
<evidence type="ECO:0000256" key="1">
    <source>
        <dbReference type="SAM" id="MobiDB-lite"/>
    </source>
</evidence>
<dbReference type="Proteomes" id="UP000620139">
    <property type="component" value="Unassembled WGS sequence"/>
</dbReference>
<sequence length="172" mass="18174">MKHRRTFALLLSAGALSAHAQGTSSPALADQLASCRAIADATKRLACFDAIAGPPAGSGQWGAPVARTGAQSPGKADSPHSATATPSPEQSFGLRGGDTSSVQSRIQGSFDGWKPRQRFRLANGQLWEVTDGSSGHYLTMHEPQVKIVKGALSGFYMDIEGVTQRLTVRRIE</sequence>
<organism evidence="3 4">
    <name type="scientific">Inhella gelatinilytica</name>
    <dbReference type="NCBI Taxonomy" id="2795030"/>
    <lineage>
        <taxon>Bacteria</taxon>
        <taxon>Pseudomonadati</taxon>
        <taxon>Pseudomonadota</taxon>
        <taxon>Betaproteobacteria</taxon>
        <taxon>Burkholderiales</taxon>
        <taxon>Sphaerotilaceae</taxon>
        <taxon>Inhella</taxon>
    </lineage>
</organism>
<keyword evidence="2" id="KW-0732">Signal</keyword>
<feature type="region of interest" description="Disordered" evidence="1">
    <location>
        <begin position="57"/>
        <end position="109"/>
    </location>
</feature>